<comment type="caution">
    <text evidence="2">The sequence shown here is derived from an EMBL/GenBank/DDBJ whole genome shotgun (WGS) entry which is preliminary data.</text>
</comment>
<feature type="compositionally biased region" description="Pro residues" evidence="1">
    <location>
        <begin position="1"/>
        <end position="10"/>
    </location>
</feature>
<proteinExistence type="predicted"/>
<organism evidence="2 3">
    <name type="scientific">Burkholderia singularis</name>
    <dbReference type="NCBI Taxonomy" id="1503053"/>
    <lineage>
        <taxon>Bacteria</taxon>
        <taxon>Pseudomonadati</taxon>
        <taxon>Pseudomonadota</taxon>
        <taxon>Betaproteobacteria</taxon>
        <taxon>Burkholderiales</taxon>
        <taxon>Burkholderiaceae</taxon>
        <taxon>Burkholderia</taxon>
        <taxon>pseudomallei group</taxon>
    </lineage>
</organism>
<dbReference type="EMBL" id="LOWA01000054">
    <property type="protein sequence ID" value="KVE24507.1"/>
    <property type="molecule type" value="Genomic_DNA"/>
</dbReference>
<reference evidence="2 3" key="1">
    <citation type="submission" date="2015-11" db="EMBL/GenBank/DDBJ databases">
        <title>Expanding the genomic diversity of Burkholderia species for the development of highly accurate diagnostics.</title>
        <authorList>
            <person name="Sahl J."/>
            <person name="Keim P."/>
            <person name="Wagner D."/>
        </authorList>
    </citation>
    <scope>NUCLEOTIDE SEQUENCE [LARGE SCALE GENOMIC DNA]</scope>
    <source>
        <strain evidence="2 3">TSV85</strain>
    </source>
</reference>
<dbReference type="AlphaFoldDB" id="A0A103DXF1"/>
<evidence type="ECO:0000313" key="2">
    <source>
        <dbReference type="EMBL" id="KVE24507.1"/>
    </source>
</evidence>
<accession>A0A103DXF1</accession>
<keyword evidence="3" id="KW-1185">Reference proteome</keyword>
<dbReference type="Proteomes" id="UP000062788">
    <property type="component" value="Unassembled WGS sequence"/>
</dbReference>
<gene>
    <name evidence="2" type="ORF">WS67_20625</name>
</gene>
<feature type="region of interest" description="Disordered" evidence="1">
    <location>
        <begin position="1"/>
        <end position="23"/>
    </location>
</feature>
<sequence>MPNLPNPTMPNVPNAAKLPNADRRGSAFADRQAAVAAVELLLPTLSAALQSDFVGDSGCLHIVIMDPALGPRDASFEDAILYEFSLPDPKDWDADYRAYARAKARLSWETGRDGHVVQALEPYRLRAGDTNLWGAVAQHGIVVGVSGAQPWFDEAFAGCLAHCLRALAKHRAQATPDGLAI</sequence>
<protein>
    <submittedName>
        <fullName evidence="2">Uncharacterized protein</fullName>
    </submittedName>
</protein>
<name>A0A103DXF1_9BURK</name>
<evidence type="ECO:0000256" key="1">
    <source>
        <dbReference type="SAM" id="MobiDB-lite"/>
    </source>
</evidence>
<evidence type="ECO:0000313" key="3">
    <source>
        <dbReference type="Proteomes" id="UP000062788"/>
    </source>
</evidence>